<keyword evidence="7" id="KW-1185">Reference proteome</keyword>
<dbReference type="InterPro" id="IPR058163">
    <property type="entry name" value="LysR-type_TF_proteobact-type"/>
</dbReference>
<protein>
    <submittedName>
        <fullName evidence="6">LysR family transcriptional regulator</fullName>
    </submittedName>
</protein>
<evidence type="ECO:0000256" key="1">
    <source>
        <dbReference type="ARBA" id="ARBA00009437"/>
    </source>
</evidence>
<dbReference type="Gene3D" id="1.10.10.10">
    <property type="entry name" value="Winged helix-like DNA-binding domain superfamily/Winged helix DNA-binding domain"/>
    <property type="match status" value="1"/>
</dbReference>
<dbReference type="Pfam" id="PF00126">
    <property type="entry name" value="HTH_1"/>
    <property type="match status" value="1"/>
</dbReference>
<dbReference type="PANTHER" id="PTHR30537">
    <property type="entry name" value="HTH-TYPE TRANSCRIPTIONAL REGULATOR"/>
    <property type="match status" value="1"/>
</dbReference>
<dbReference type="EMBL" id="JBHSGB010000002">
    <property type="protein sequence ID" value="MFC4653984.1"/>
    <property type="molecule type" value="Genomic_DNA"/>
</dbReference>
<dbReference type="Pfam" id="PF03466">
    <property type="entry name" value="LysR_substrate"/>
    <property type="match status" value="1"/>
</dbReference>
<dbReference type="CDD" id="cd08422">
    <property type="entry name" value="PBP2_CrgA_like"/>
    <property type="match status" value="1"/>
</dbReference>
<accession>A0ABV9JH29</accession>
<dbReference type="RefSeq" id="WP_377331622.1">
    <property type="nucleotide sequence ID" value="NZ_JBHSGB010000002.1"/>
</dbReference>
<proteinExistence type="inferred from homology"/>
<name>A0ABV9JH29_9GAMM</name>
<dbReference type="PANTHER" id="PTHR30537:SF58">
    <property type="entry name" value="HTH-TYPE TRANSCRIPTIONAL REGULATOR PERR"/>
    <property type="match status" value="1"/>
</dbReference>
<evidence type="ECO:0000256" key="3">
    <source>
        <dbReference type="ARBA" id="ARBA00023125"/>
    </source>
</evidence>
<evidence type="ECO:0000256" key="2">
    <source>
        <dbReference type="ARBA" id="ARBA00023015"/>
    </source>
</evidence>
<dbReference type="PROSITE" id="PS50931">
    <property type="entry name" value="HTH_LYSR"/>
    <property type="match status" value="1"/>
</dbReference>
<evidence type="ECO:0000313" key="6">
    <source>
        <dbReference type="EMBL" id="MFC4653984.1"/>
    </source>
</evidence>
<dbReference type="InterPro" id="IPR036390">
    <property type="entry name" value="WH_DNA-bd_sf"/>
</dbReference>
<dbReference type="InterPro" id="IPR036388">
    <property type="entry name" value="WH-like_DNA-bd_sf"/>
</dbReference>
<dbReference type="Gene3D" id="3.40.190.290">
    <property type="match status" value="1"/>
</dbReference>
<sequence>MANNLELLRLFAAAAEADSFKAAAHRLAVSPQAVTRAVQQLEQQLGELLFHRSTRHVRLTRFGEEFALQARQQLQQLDALLNRRQQQPKEAEGLVRLTAPRSMRQVLMPVLNNFMLDHPAIQLDIRLTDQLSDVVDDQIDIGVRAGVIRDNRFIARTVGAVSMWVVASPTLLQQRAEPQHPAELADWPLTGMMDVNTGRPWLWYFRQGQHWQPRQFRLLVTEAEAELDAVLCGVGIGQLANFTAHQAVRDGRLIRLLADYQPDPWPLSVYRPQRGPVPERIRLLYDHLVRQLSLLDWSDPG</sequence>
<gene>
    <name evidence="6" type="ORF">ACFO3I_02975</name>
</gene>
<evidence type="ECO:0000313" key="7">
    <source>
        <dbReference type="Proteomes" id="UP001595962"/>
    </source>
</evidence>
<dbReference type="SUPFAM" id="SSF53850">
    <property type="entry name" value="Periplasmic binding protein-like II"/>
    <property type="match status" value="1"/>
</dbReference>
<keyword evidence="3" id="KW-0238">DNA-binding</keyword>
<comment type="similarity">
    <text evidence="1">Belongs to the LysR transcriptional regulatory family.</text>
</comment>
<dbReference type="Proteomes" id="UP001595962">
    <property type="component" value="Unassembled WGS sequence"/>
</dbReference>
<reference evidence="7" key="1">
    <citation type="journal article" date="2019" name="Int. J. Syst. Evol. Microbiol.">
        <title>The Global Catalogue of Microorganisms (GCM) 10K type strain sequencing project: providing services to taxonomists for standard genome sequencing and annotation.</title>
        <authorList>
            <consortium name="The Broad Institute Genomics Platform"/>
            <consortium name="The Broad Institute Genome Sequencing Center for Infectious Disease"/>
            <person name="Wu L."/>
            <person name="Ma J."/>
        </authorList>
    </citation>
    <scope>NUCLEOTIDE SEQUENCE [LARGE SCALE GENOMIC DNA]</scope>
    <source>
        <strain evidence="7">DT28</strain>
    </source>
</reference>
<dbReference type="SUPFAM" id="SSF46785">
    <property type="entry name" value="Winged helix' DNA-binding domain"/>
    <property type="match status" value="1"/>
</dbReference>
<evidence type="ECO:0000256" key="4">
    <source>
        <dbReference type="ARBA" id="ARBA00023163"/>
    </source>
</evidence>
<keyword evidence="4" id="KW-0804">Transcription</keyword>
<evidence type="ECO:0000259" key="5">
    <source>
        <dbReference type="PROSITE" id="PS50931"/>
    </source>
</evidence>
<comment type="caution">
    <text evidence="6">The sequence shown here is derived from an EMBL/GenBank/DDBJ whole genome shotgun (WGS) entry which is preliminary data.</text>
</comment>
<feature type="domain" description="HTH lysR-type" evidence="5">
    <location>
        <begin position="1"/>
        <end position="60"/>
    </location>
</feature>
<dbReference type="InterPro" id="IPR000847">
    <property type="entry name" value="LysR_HTH_N"/>
</dbReference>
<dbReference type="InterPro" id="IPR005119">
    <property type="entry name" value="LysR_subst-bd"/>
</dbReference>
<keyword evidence="2" id="KW-0805">Transcription regulation</keyword>
<organism evidence="6 7">
    <name type="scientific">Rheinheimera marina</name>
    <dbReference type="NCBI Taxonomy" id="1774958"/>
    <lineage>
        <taxon>Bacteria</taxon>
        <taxon>Pseudomonadati</taxon>
        <taxon>Pseudomonadota</taxon>
        <taxon>Gammaproteobacteria</taxon>
        <taxon>Chromatiales</taxon>
        <taxon>Chromatiaceae</taxon>
        <taxon>Rheinheimera</taxon>
    </lineage>
</organism>